<proteinExistence type="predicted"/>
<reference evidence="2" key="1">
    <citation type="journal article" date="2023" name="Mol. Phylogenet. Evol.">
        <title>Genome-scale phylogeny and comparative genomics of the fungal order Sordariales.</title>
        <authorList>
            <person name="Hensen N."/>
            <person name="Bonometti L."/>
            <person name="Westerberg I."/>
            <person name="Brannstrom I.O."/>
            <person name="Guillou S."/>
            <person name="Cros-Aarteil S."/>
            <person name="Calhoun S."/>
            <person name="Haridas S."/>
            <person name="Kuo A."/>
            <person name="Mondo S."/>
            <person name="Pangilinan J."/>
            <person name="Riley R."/>
            <person name="LaButti K."/>
            <person name="Andreopoulos B."/>
            <person name="Lipzen A."/>
            <person name="Chen C."/>
            <person name="Yan M."/>
            <person name="Daum C."/>
            <person name="Ng V."/>
            <person name="Clum A."/>
            <person name="Steindorff A."/>
            <person name="Ohm R.A."/>
            <person name="Martin F."/>
            <person name="Silar P."/>
            <person name="Natvig D.O."/>
            <person name="Lalanne C."/>
            <person name="Gautier V."/>
            <person name="Ament-Velasquez S.L."/>
            <person name="Kruys A."/>
            <person name="Hutchinson M.I."/>
            <person name="Powell A.J."/>
            <person name="Barry K."/>
            <person name="Miller A.N."/>
            <person name="Grigoriev I.V."/>
            <person name="Debuchy R."/>
            <person name="Gladieux P."/>
            <person name="Hiltunen Thoren M."/>
            <person name="Johannesson H."/>
        </authorList>
    </citation>
    <scope>NUCLEOTIDE SEQUENCE</scope>
    <source>
        <strain evidence="2">CBS 103.79</strain>
    </source>
</reference>
<dbReference type="EMBL" id="MU855837">
    <property type="protein sequence ID" value="KAK3899076.1"/>
    <property type="molecule type" value="Genomic_DNA"/>
</dbReference>
<evidence type="ECO:0000256" key="1">
    <source>
        <dbReference type="SAM" id="SignalP"/>
    </source>
</evidence>
<dbReference type="AlphaFoldDB" id="A0AAN6RR36"/>
<accession>A0AAN6RR36</accession>
<feature type="non-terminal residue" evidence="2">
    <location>
        <position position="129"/>
    </location>
</feature>
<dbReference type="Proteomes" id="UP001303889">
    <property type="component" value="Unassembled WGS sequence"/>
</dbReference>
<keyword evidence="3" id="KW-1185">Reference proteome</keyword>
<sequence length="129" mass="14068">MRLPTLLTLTLGLAPFTFANPPSPAFTGRGQIHVLSSTDITKASPIVDRIGCLNARGMVTSFEFDCAVFTRLDDQPHTLSSPLGECSFRNQSMPSNKDSVYGRNTHAWWCGGLSGEGVEYYYSVVSLAF</sequence>
<keyword evidence="1" id="KW-0732">Signal</keyword>
<evidence type="ECO:0000313" key="2">
    <source>
        <dbReference type="EMBL" id="KAK3899076.1"/>
    </source>
</evidence>
<protein>
    <submittedName>
        <fullName evidence="2">Uncharacterized protein</fullName>
    </submittedName>
</protein>
<feature type="chain" id="PRO_5043018822" evidence="1">
    <location>
        <begin position="20"/>
        <end position="129"/>
    </location>
</feature>
<gene>
    <name evidence="2" type="ORF">C8A05DRAFT_18441</name>
</gene>
<name>A0AAN6RR36_9PEZI</name>
<evidence type="ECO:0000313" key="3">
    <source>
        <dbReference type="Proteomes" id="UP001303889"/>
    </source>
</evidence>
<feature type="signal peptide" evidence="1">
    <location>
        <begin position="1"/>
        <end position="19"/>
    </location>
</feature>
<reference evidence="2" key="2">
    <citation type="submission" date="2023-05" db="EMBL/GenBank/DDBJ databases">
        <authorList>
            <consortium name="Lawrence Berkeley National Laboratory"/>
            <person name="Steindorff A."/>
            <person name="Hensen N."/>
            <person name="Bonometti L."/>
            <person name="Westerberg I."/>
            <person name="Brannstrom I.O."/>
            <person name="Guillou S."/>
            <person name="Cros-Aarteil S."/>
            <person name="Calhoun S."/>
            <person name="Haridas S."/>
            <person name="Kuo A."/>
            <person name="Mondo S."/>
            <person name="Pangilinan J."/>
            <person name="Riley R."/>
            <person name="Labutti K."/>
            <person name="Andreopoulos B."/>
            <person name="Lipzen A."/>
            <person name="Chen C."/>
            <person name="Yanf M."/>
            <person name="Daum C."/>
            <person name="Ng V."/>
            <person name="Clum A."/>
            <person name="Ohm R."/>
            <person name="Martin F."/>
            <person name="Silar P."/>
            <person name="Natvig D."/>
            <person name="Lalanne C."/>
            <person name="Gautier V."/>
            <person name="Ament-Velasquez S.L."/>
            <person name="Kruys A."/>
            <person name="Hutchinson M.I."/>
            <person name="Powell A.J."/>
            <person name="Barry K."/>
            <person name="Miller A.N."/>
            <person name="Grigoriev I.V."/>
            <person name="Debuchy R."/>
            <person name="Gladieux P."/>
            <person name="Thoren M.H."/>
            <person name="Johannesson H."/>
        </authorList>
    </citation>
    <scope>NUCLEOTIDE SEQUENCE</scope>
    <source>
        <strain evidence="2">CBS 103.79</strain>
    </source>
</reference>
<comment type="caution">
    <text evidence="2">The sequence shown here is derived from an EMBL/GenBank/DDBJ whole genome shotgun (WGS) entry which is preliminary data.</text>
</comment>
<organism evidence="2 3">
    <name type="scientific">Staphylotrichum tortipilum</name>
    <dbReference type="NCBI Taxonomy" id="2831512"/>
    <lineage>
        <taxon>Eukaryota</taxon>
        <taxon>Fungi</taxon>
        <taxon>Dikarya</taxon>
        <taxon>Ascomycota</taxon>
        <taxon>Pezizomycotina</taxon>
        <taxon>Sordariomycetes</taxon>
        <taxon>Sordariomycetidae</taxon>
        <taxon>Sordariales</taxon>
        <taxon>Chaetomiaceae</taxon>
        <taxon>Staphylotrichum</taxon>
    </lineage>
</organism>